<proteinExistence type="predicted"/>
<comment type="caution">
    <text evidence="1">The sequence shown here is derived from an EMBL/GenBank/DDBJ whole genome shotgun (WGS) entry which is preliminary data.</text>
</comment>
<evidence type="ECO:0000313" key="1">
    <source>
        <dbReference type="EMBL" id="MDP5182193.1"/>
    </source>
</evidence>
<evidence type="ECO:0000313" key="2">
    <source>
        <dbReference type="Proteomes" id="UP001233673"/>
    </source>
</evidence>
<sequence length="82" mass="8475">MSIADTAPAITAEQLAALVLGRTTACVVQDATGTIHSVDYLDRVAVDDPDVVVLLTRDQAVALLQEQAAVATEAMRAAGVIL</sequence>
<protein>
    <recommendedName>
        <fullName evidence="3">Roadblock/LAMTOR2 domain-containing protein</fullName>
    </recommendedName>
</protein>
<gene>
    <name evidence="1" type="ORF">QOZ88_06050</name>
</gene>
<name>A0ABT9I9E7_9ACTN</name>
<keyword evidence="2" id="KW-1185">Reference proteome</keyword>
<reference evidence="2" key="1">
    <citation type="submission" date="2023-05" db="EMBL/GenBank/DDBJ databases">
        <title>Draft genome of Pseudofrankia sp. BMG5.37.</title>
        <authorList>
            <person name="Gtari M."/>
            <person name="Ghodhbane F."/>
            <person name="Sbissi I."/>
        </authorList>
    </citation>
    <scope>NUCLEOTIDE SEQUENCE [LARGE SCALE GENOMIC DNA]</scope>
    <source>
        <strain evidence="2">BMG 814</strain>
    </source>
</reference>
<accession>A0ABT9I9E7</accession>
<dbReference type="EMBL" id="JASNFN010000004">
    <property type="protein sequence ID" value="MDP5182193.1"/>
    <property type="molecule type" value="Genomic_DNA"/>
</dbReference>
<organism evidence="1 2">
    <name type="scientific">Blastococcus carthaginiensis</name>
    <dbReference type="NCBI Taxonomy" id="3050034"/>
    <lineage>
        <taxon>Bacteria</taxon>
        <taxon>Bacillati</taxon>
        <taxon>Actinomycetota</taxon>
        <taxon>Actinomycetes</taxon>
        <taxon>Geodermatophilales</taxon>
        <taxon>Geodermatophilaceae</taxon>
        <taxon>Blastococcus</taxon>
    </lineage>
</organism>
<dbReference type="RefSeq" id="WP_305998895.1">
    <property type="nucleotide sequence ID" value="NZ_JASNFN010000004.1"/>
</dbReference>
<evidence type="ECO:0008006" key="3">
    <source>
        <dbReference type="Google" id="ProtNLM"/>
    </source>
</evidence>
<dbReference type="Proteomes" id="UP001233673">
    <property type="component" value="Unassembled WGS sequence"/>
</dbReference>